<feature type="compositionally biased region" description="Polar residues" evidence="4">
    <location>
        <begin position="8"/>
        <end position="20"/>
    </location>
</feature>
<comment type="caution">
    <text evidence="6">The sequence shown here is derived from an EMBL/GenBank/DDBJ whole genome shotgun (WGS) entry which is preliminary data.</text>
</comment>
<evidence type="ECO:0000313" key="6">
    <source>
        <dbReference type="EMBL" id="GBF56525.1"/>
    </source>
</evidence>
<feature type="region of interest" description="Disordered" evidence="4">
    <location>
        <begin position="175"/>
        <end position="202"/>
    </location>
</feature>
<sequence>MCVAKASSEMSGQDQEASDNVATNLTPAVPATAAGAAFSLNGSLSHLLHRAQQAAADLHGVALGQDGLTQRQFAVLAVLAEQEGLSQSDLVSRTGIDRSTIAEMIARMQAKGLTQRTRSATDSRANSVSLTETGRAVYEAAVPKIAQVDTTVLAALPASKRAGFVELLMRLAIPAPENSPVTPADKKKKDKDKKKKKKKAKR</sequence>
<evidence type="ECO:0000256" key="4">
    <source>
        <dbReference type="SAM" id="MobiDB-lite"/>
    </source>
</evidence>
<feature type="compositionally biased region" description="Basic residues" evidence="4">
    <location>
        <begin position="186"/>
        <end position="202"/>
    </location>
</feature>
<dbReference type="GO" id="GO:0003700">
    <property type="term" value="F:DNA-binding transcription factor activity"/>
    <property type="evidence" value="ECO:0007669"/>
    <property type="project" value="InterPro"/>
</dbReference>
<dbReference type="InterPro" id="IPR000835">
    <property type="entry name" value="HTH_MarR-typ"/>
</dbReference>
<evidence type="ECO:0000313" key="7">
    <source>
        <dbReference type="Proteomes" id="UP000245086"/>
    </source>
</evidence>
<accession>A0A2P2E632</accession>
<keyword evidence="1" id="KW-0805">Transcription regulation</keyword>
<keyword evidence="7" id="KW-1185">Reference proteome</keyword>
<dbReference type="Gene3D" id="1.10.10.10">
    <property type="entry name" value="Winged helix-like DNA-binding domain superfamily/Winged helix DNA-binding domain"/>
    <property type="match status" value="1"/>
</dbReference>
<dbReference type="SUPFAM" id="SSF46785">
    <property type="entry name" value="Winged helix' DNA-binding domain"/>
    <property type="match status" value="1"/>
</dbReference>
<gene>
    <name evidence="6" type="primary">hosA_2</name>
    <name evidence="6" type="ORF">PbB2_00181</name>
</gene>
<dbReference type="Proteomes" id="UP000245086">
    <property type="component" value="Unassembled WGS sequence"/>
</dbReference>
<organism evidence="6 7">
    <name type="scientific">Candidatus Phycosocius bacilliformis</name>
    <dbReference type="NCBI Taxonomy" id="1445552"/>
    <lineage>
        <taxon>Bacteria</taxon>
        <taxon>Pseudomonadati</taxon>
        <taxon>Pseudomonadota</taxon>
        <taxon>Alphaproteobacteria</taxon>
        <taxon>Caulobacterales</taxon>
        <taxon>Caulobacterales incertae sedis</taxon>
        <taxon>Candidatus Phycosocius</taxon>
    </lineage>
</organism>
<evidence type="ECO:0000256" key="1">
    <source>
        <dbReference type="ARBA" id="ARBA00023015"/>
    </source>
</evidence>
<feature type="domain" description="HTH marR-type" evidence="5">
    <location>
        <begin position="41"/>
        <end position="173"/>
    </location>
</feature>
<dbReference type="Pfam" id="PF12802">
    <property type="entry name" value="MarR_2"/>
    <property type="match status" value="1"/>
</dbReference>
<dbReference type="SMART" id="SM00347">
    <property type="entry name" value="HTH_MARR"/>
    <property type="match status" value="1"/>
</dbReference>
<keyword evidence="3" id="KW-0804">Transcription</keyword>
<protein>
    <submittedName>
        <fullName evidence="6">Transcriptional regulator HosA</fullName>
    </submittedName>
</protein>
<dbReference type="EMBL" id="BFBR01000001">
    <property type="protein sequence ID" value="GBF56525.1"/>
    <property type="molecule type" value="Genomic_DNA"/>
</dbReference>
<dbReference type="PRINTS" id="PR00598">
    <property type="entry name" value="HTHMARR"/>
</dbReference>
<keyword evidence="2" id="KW-0238">DNA-binding</keyword>
<dbReference type="PANTHER" id="PTHR42756:SF1">
    <property type="entry name" value="TRANSCRIPTIONAL REPRESSOR OF EMRAB OPERON"/>
    <property type="match status" value="1"/>
</dbReference>
<dbReference type="PROSITE" id="PS50995">
    <property type="entry name" value="HTH_MARR_2"/>
    <property type="match status" value="1"/>
</dbReference>
<evidence type="ECO:0000259" key="5">
    <source>
        <dbReference type="PROSITE" id="PS50995"/>
    </source>
</evidence>
<dbReference type="GO" id="GO:0003677">
    <property type="term" value="F:DNA binding"/>
    <property type="evidence" value="ECO:0007669"/>
    <property type="project" value="UniProtKB-KW"/>
</dbReference>
<dbReference type="InterPro" id="IPR036390">
    <property type="entry name" value="WH_DNA-bd_sf"/>
</dbReference>
<proteinExistence type="predicted"/>
<evidence type="ECO:0000256" key="2">
    <source>
        <dbReference type="ARBA" id="ARBA00023125"/>
    </source>
</evidence>
<dbReference type="PANTHER" id="PTHR42756">
    <property type="entry name" value="TRANSCRIPTIONAL REGULATOR, MARR"/>
    <property type="match status" value="1"/>
</dbReference>
<feature type="region of interest" description="Disordered" evidence="4">
    <location>
        <begin position="1"/>
        <end position="20"/>
    </location>
</feature>
<dbReference type="AlphaFoldDB" id="A0A2P2E632"/>
<name>A0A2P2E632_9PROT</name>
<reference evidence="6 7" key="1">
    <citation type="journal article" date="2018" name="Genome Announc.">
        <title>Draft Genome Sequence of "Candidatus Phycosocius bacilliformis," an Alphaproteobacterial Ectosymbiont of the Hydrocarbon-Producing Green Alga Botryococcus braunii.</title>
        <authorList>
            <person name="Tanabe Y."/>
            <person name="Yamaguchi H."/>
            <person name="Watanabe M.M."/>
        </authorList>
    </citation>
    <scope>NUCLEOTIDE SEQUENCE [LARGE SCALE GENOMIC DNA]</scope>
    <source>
        <strain evidence="6 7">BOTRYCO-2</strain>
    </source>
</reference>
<dbReference type="InterPro" id="IPR036388">
    <property type="entry name" value="WH-like_DNA-bd_sf"/>
</dbReference>
<evidence type="ECO:0000256" key="3">
    <source>
        <dbReference type="ARBA" id="ARBA00023163"/>
    </source>
</evidence>